<comment type="similarity">
    <text evidence="1">Belongs to the SPT2 family.</text>
</comment>
<protein>
    <recommendedName>
        <fullName evidence="7">SPT2 chromatin protein</fullName>
    </recommendedName>
</protein>
<dbReference type="EMBL" id="DS989825">
    <property type="protein sequence ID" value="EFR02057.1"/>
    <property type="molecule type" value="Genomic_DNA"/>
</dbReference>
<dbReference type="Pfam" id="PF08243">
    <property type="entry name" value="SPT2"/>
    <property type="match status" value="1"/>
</dbReference>
<reference evidence="6" key="1">
    <citation type="journal article" date="2012" name="MBio">
        <title>Comparative genome analysis of Trichophyton rubrum and related dermatophytes reveals candidate genes involved in infection.</title>
        <authorList>
            <person name="Martinez D.A."/>
            <person name="Oliver B.G."/>
            <person name="Graeser Y."/>
            <person name="Goldberg J.M."/>
            <person name="Li W."/>
            <person name="Martinez-Rossi N.M."/>
            <person name="Monod M."/>
            <person name="Shelest E."/>
            <person name="Barton R.C."/>
            <person name="Birch E."/>
            <person name="Brakhage A.A."/>
            <person name="Chen Z."/>
            <person name="Gurr S.J."/>
            <person name="Heiman D."/>
            <person name="Heitman J."/>
            <person name="Kosti I."/>
            <person name="Rossi A."/>
            <person name="Saif S."/>
            <person name="Samalova M."/>
            <person name="Saunders C.W."/>
            <person name="Shea T."/>
            <person name="Summerbell R.C."/>
            <person name="Xu J."/>
            <person name="Young S."/>
            <person name="Zeng Q."/>
            <person name="Birren B.W."/>
            <person name="Cuomo C.A."/>
            <person name="White T.C."/>
        </authorList>
    </citation>
    <scope>NUCLEOTIDE SEQUENCE [LARGE SCALE GENOMIC DNA]</scope>
    <source>
        <strain evidence="6">ATCC MYA-4604 / CBS 118893</strain>
    </source>
</reference>
<dbReference type="STRING" id="535722.E4UY94"/>
<organism evidence="6">
    <name type="scientific">Arthroderma gypseum (strain ATCC MYA-4604 / CBS 118893)</name>
    <name type="common">Microsporum gypseum</name>
    <dbReference type="NCBI Taxonomy" id="535722"/>
    <lineage>
        <taxon>Eukaryota</taxon>
        <taxon>Fungi</taxon>
        <taxon>Dikarya</taxon>
        <taxon>Ascomycota</taxon>
        <taxon>Pezizomycotina</taxon>
        <taxon>Eurotiomycetes</taxon>
        <taxon>Eurotiomycetidae</taxon>
        <taxon>Onygenales</taxon>
        <taxon>Arthrodermataceae</taxon>
        <taxon>Nannizzia</taxon>
    </lineage>
</organism>
<feature type="coiled-coil region" evidence="3">
    <location>
        <begin position="321"/>
        <end position="348"/>
    </location>
</feature>
<feature type="region of interest" description="Disordered" evidence="4">
    <location>
        <begin position="165"/>
        <end position="303"/>
    </location>
</feature>
<evidence type="ECO:0008006" key="7">
    <source>
        <dbReference type="Google" id="ProtNLM"/>
    </source>
</evidence>
<proteinExistence type="inferred from homology"/>
<evidence type="ECO:0000256" key="1">
    <source>
        <dbReference type="ARBA" id="ARBA00006461"/>
    </source>
</evidence>
<dbReference type="InterPro" id="IPR013256">
    <property type="entry name" value="Chromatin_SPT2"/>
</dbReference>
<feature type="compositionally biased region" description="Polar residues" evidence="4">
    <location>
        <begin position="1"/>
        <end position="12"/>
    </location>
</feature>
<dbReference type="OrthoDB" id="5430658at2759"/>
<dbReference type="SMART" id="SM00784">
    <property type="entry name" value="SPT2"/>
    <property type="match status" value="1"/>
</dbReference>
<dbReference type="OMA" id="QHKKVEK"/>
<feature type="compositionally biased region" description="Basic and acidic residues" evidence="4">
    <location>
        <begin position="209"/>
        <end position="227"/>
    </location>
</feature>
<feature type="compositionally biased region" description="Polar residues" evidence="4">
    <location>
        <begin position="35"/>
        <end position="51"/>
    </location>
</feature>
<evidence type="ECO:0000256" key="2">
    <source>
        <dbReference type="ARBA" id="ARBA00023054"/>
    </source>
</evidence>
<feature type="region of interest" description="Disordered" evidence="4">
    <location>
        <begin position="1"/>
        <end position="140"/>
    </location>
</feature>
<feature type="compositionally biased region" description="Basic and acidic residues" evidence="4">
    <location>
        <begin position="179"/>
        <end position="198"/>
    </location>
</feature>
<accession>E4UY94</accession>
<dbReference type="Proteomes" id="UP000002669">
    <property type="component" value="Unassembled WGS sequence"/>
</dbReference>
<feature type="compositionally biased region" description="Low complexity" evidence="4">
    <location>
        <begin position="240"/>
        <end position="258"/>
    </location>
</feature>
<feature type="compositionally biased region" description="Acidic residues" evidence="4">
    <location>
        <begin position="282"/>
        <end position="303"/>
    </location>
</feature>
<sequence length="356" mass="38451">MSFLNSVLSSIETGEVSLTPPPPPKSTTPDSTSSNQKPSLNSKLAATSISGNGNGYTGTAQKRKAGEQLARPAPRNDRFSKPLPSSSSQSSAPVPRQPRDGDTTRKPGPKLTTLTTAAPKPNISKPIAAPVSNKPPPKGSYAAIMAEAKALQNKAPSAVGLIRHQAVAKDKKSKVQQKKITEEAKQRDREPTNRKLSNEKSTAAVPSRNTKEAILKARQAEMSKQDTYKGTARPRPGSLPPTRSSESSYSGTSGLPSRRAAGKESSYGRNKGRGAPRNEYLGTDEEDEGDYGYEDEDDYSDESDMEAGFLDVEQEEQAALRIAKQEDAEELRLEAAAKKEKMERKMKLNALAKSRR</sequence>
<keyword evidence="6" id="KW-1185">Reference proteome</keyword>
<dbReference type="HOGENOM" id="CLU_068909_0_0_1"/>
<dbReference type="eggNOG" id="ENOG502SCZV">
    <property type="taxonomic scope" value="Eukaryota"/>
</dbReference>
<gene>
    <name evidence="5" type="ORF">MGYG_05060</name>
</gene>
<dbReference type="GeneID" id="10027738"/>
<keyword evidence="2 3" id="KW-0175">Coiled coil</keyword>
<dbReference type="AlphaFoldDB" id="E4UY94"/>
<evidence type="ECO:0000313" key="5">
    <source>
        <dbReference type="EMBL" id="EFR02057.1"/>
    </source>
</evidence>
<feature type="compositionally biased region" description="Low complexity" evidence="4">
    <location>
        <begin position="81"/>
        <end position="94"/>
    </location>
</feature>
<evidence type="ECO:0000313" key="6">
    <source>
        <dbReference type="Proteomes" id="UP000002669"/>
    </source>
</evidence>
<dbReference type="InParanoid" id="E4UY94"/>
<name>E4UY94_ARTGP</name>
<dbReference type="RefSeq" id="XP_003172468.1">
    <property type="nucleotide sequence ID" value="XM_003172420.1"/>
</dbReference>
<evidence type="ECO:0000256" key="3">
    <source>
        <dbReference type="SAM" id="Coils"/>
    </source>
</evidence>
<evidence type="ECO:0000256" key="4">
    <source>
        <dbReference type="SAM" id="MobiDB-lite"/>
    </source>
</evidence>
<dbReference type="VEuPathDB" id="FungiDB:MGYG_05060"/>